<reference evidence="1" key="2">
    <citation type="submission" date="2018-08" db="UniProtKB">
        <authorList>
            <consortium name="EnsemblPlants"/>
        </authorList>
    </citation>
    <scope>IDENTIFICATION</scope>
    <source>
        <strain evidence="1">Yugu1</strain>
    </source>
</reference>
<dbReference type="Proteomes" id="UP000004995">
    <property type="component" value="Unassembled WGS sequence"/>
</dbReference>
<organism evidence="1 2">
    <name type="scientific">Setaria italica</name>
    <name type="common">Foxtail millet</name>
    <name type="synonym">Panicum italicum</name>
    <dbReference type="NCBI Taxonomy" id="4555"/>
    <lineage>
        <taxon>Eukaryota</taxon>
        <taxon>Viridiplantae</taxon>
        <taxon>Streptophyta</taxon>
        <taxon>Embryophyta</taxon>
        <taxon>Tracheophyta</taxon>
        <taxon>Spermatophyta</taxon>
        <taxon>Magnoliopsida</taxon>
        <taxon>Liliopsida</taxon>
        <taxon>Poales</taxon>
        <taxon>Poaceae</taxon>
        <taxon>PACMAD clade</taxon>
        <taxon>Panicoideae</taxon>
        <taxon>Panicodae</taxon>
        <taxon>Paniceae</taxon>
        <taxon>Cenchrinae</taxon>
        <taxon>Setaria</taxon>
    </lineage>
</organism>
<keyword evidence="2" id="KW-1185">Reference proteome</keyword>
<name>K3YBF1_SETIT</name>
<dbReference type="EnsemblPlants" id="KQK97444">
    <property type="protein sequence ID" value="KQK97444"/>
    <property type="gene ID" value="SETIT_011545mg"/>
</dbReference>
<sequence length="70" mass="7998">MAMHVRDKLVSSCSLVYSGMHLGQLDKSYLFIVLRSPQVLTSEMFWPRKSSCLLNSKTWNVLLTGAVFEF</sequence>
<evidence type="ECO:0000313" key="2">
    <source>
        <dbReference type="Proteomes" id="UP000004995"/>
    </source>
</evidence>
<dbReference type="InParanoid" id="K3YBF1"/>
<evidence type="ECO:0000313" key="1">
    <source>
        <dbReference type="EnsemblPlants" id="KQK97444"/>
    </source>
</evidence>
<dbReference type="HOGENOM" id="CLU_2762643_0_0_1"/>
<reference evidence="2" key="1">
    <citation type="journal article" date="2012" name="Nat. Biotechnol.">
        <title>Reference genome sequence of the model plant Setaria.</title>
        <authorList>
            <person name="Bennetzen J.L."/>
            <person name="Schmutz J."/>
            <person name="Wang H."/>
            <person name="Percifield R."/>
            <person name="Hawkins J."/>
            <person name="Pontaroli A.C."/>
            <person name="Estep M."/>
            <person name="Feng L."/>
            <person name="Vaughn J.N."/>
            <person name="Grimwood J."/>
            <person name="Jenkins J."/>
            <person name="Barry K."/>
            <person name="Lindquist E."/>
            <person name="Hellsten U."/>
            <person name="Deshpande S."/>
            <person name="Wang X."/>
            <person name="Wu X."/>
            <person name="Mitros T."/>
            <person name="Triplett J."/>
            <person name="Yang X."/>
            <person name="Ye C.Y."/>
            <person name="Mauro-Herrera M."/>
            <person name="Wang L."/>
            <person name="Li P."/>
            <person name="Sharma M."/>
            <person name="Sharma R."/>
            <person name="Ronald P.C."/>
            <person name="Panaud O."/>
            <person name="Kellogg E.A."/>
            <person name="Brutnell T.P."/>
            <person name="Doust A.N."/>
            <person name="Tuskan G.A."/>
            <person name="Rokhsar D."/>
            <person name="Devos K.M."/>
        </authorList>
    </citation>
    <scope>NUCLEOTIDE SEQUENCE [LARGE SCALE GENOMIC DNA]</scope>
    <source>
        <strain evidence="2">cv. Yugu1</strain>
    </source>
</reference>
<proteinExistence type="predicted"/>
<protein>
    <submittedName>
        <fullName evidence="1">Uncharacterized protein</fullName>
    </submittedName>
</protein>
<dbReference type="EMBL" id="AGNK02004363">
    <property type="status" value="NOT_ANNOTATED_CDS"/>
    <property type="molecule type" value="Genomic_DNA"/>
</dbReference>
<accession>K3YBF1</accession>
<dbReference type="AlphaFoldDB" id="K3YBF1"/>
<dbReference type="Gramene" id="KQK97444">
    <property type="protein sequence ID" value="KQK97444"/>
    <property type="gene ID" value="SETIT_011545mg"/>
</dbReference>